<feature type="transmembrane region" description="Helical" evidence="1">
    <location>
        <begin position="20"/>
        <end position="37"/>
    </location>
</feature>
<proteinExistence type="predicted"/>
<evidence type="ECO:0000313" key="3">
    <source>
        <dbReference type="Proteomes" id="UP000016505"/>
    </source>
</evidence>
<accession>A0A290S4M1</accession>
<evidence type="ECO:0000256" key="1">
    <source>
        <dbReference type="SAM" id="Phobius"/>
    </source>
</evidence>
<keyword evidence="1" id="KW-0812">Transmembrane</keyword>
<organism evidence="2 3">
    <name type="scientific">Pseudoalteromonas arctica A 37-1-2</name>
    <dbReference type="NCBI Taxonomy" id="1117313"/>
    <lineage>
        <taxon>Bacteria</taxon>
        <taxon>Pseudomonadati</taxon>
        <taxon>Pseudomonadota</taxon>
        <taxon>Gammaproteobacteria</taxon>
        <taxon>Alteromonadales</taxon>
        <taxon>Pseudoalteromonadaceae</taxon>
        <taxon>Pseudoalteromonas</taxon>
    </lineage>
</organism>
<sequence>MFFAYLNLYKLLFLIKNNFYFIALHSLLSNYAIIAAIV</sequence>
<dbReference type="Proteomes" id="UP000016505">
    <property type="component" value="Chromosome I"/>
</dbReference>
<gene>
    <name evidence="2" type="ORF">PARC_a2570</name>
</gene>
<protein>
    <submittedName>
        <fullName evidence="2">Uncharacterized protein</fullName>
    </submittedName>
</protein>
<dbReference type="EMBL" id="CP011025">
    <property type="protein sequence ID" value="ATC87046.1"/>
    <property type="molecule type" value="Genomic_DNA"/>
</dbReference>
<dbReference type="KEGG" id="part:PARC_a2570"/>
<name>A0A290S4M1_9GAMM</name>
<keyword evidence="1" id="KW-0472">Membrane</keyword>
<keyword evidence="1" id="KW-1133">Transmembrane helix</keyword>
<evidence type="ECO:0000313" key="2">
    <source>
        <dbReference type="EMBL" id="ATC87046.1"/>
    </source>
</evidence>
<dbReference type="AlphaFoldDB" id="A0A290S4M1"/>
<reference evidence="2 3" key="1">
    <citation type="journal article" date="2012" name="J. Bacteriol.">
        <title>Genome sequences of type strains of seven species of the marine bacterium Pseudoalteromonas.</title>
        <authorList>
            <person name="Xie B.B."/>
            <person name="Shu Y.L."/>
            <person name="Qin Q.L."/>
            <person name="Rong J.C."/>
            <person name="Zhang X.Y."/>
            <person name="Chen X.L."/>
            <person name="Shi M."/>
            <person name="He H.L."/>
            <person name="Zhou B.C."/>
            <person name="Zhang Y.Z."/>
        </authorList>
    </citation>
    <scope>NUCLEOTIDE SEQUENCE [LARGE SCALE GENOMIC DNA]</scope>
    <source>
        <strain evidence="2 3">A 37-1-2</strain>
    </source>
</reference>